<name>A0A835CEE2_9FABA</name>
<proteinExistence type="predicted"/>
<keyword evidence="1" id="KW-0808">Transferase</keyword>
<evidence type="ECO:0000313" key="2">
    <source>
        <dbReference type="Proteomes" id="UP000634136"/>
    </source>
</evidence>
<dbReference type="AlphaFoldDB" id="A0A835CEE2"/>
<gene>
    <name evidence="1" type="ORF">G2W53_006848</name>
</gene>
<keyword evidence="2" id="KW-1185">Reference proteome</keyword>
<sequence>MSSLCSLSLENNDQSGELQLELDAINIQYQQCFLELLNHSSQNCA</sequence>
<dbReference type="Proteomes" id="UP000634136">
    <property type="component" value="Unassembled WGS sequence"/>
</dbReference>
<reference evidence="1" key="1">
    <citation type="submission" date="2020-09" db="EMBL/GenBank/DDBJ databases">
        <title>Genome-Enabled Discovery of Anthraquinone Biosynthesis in Senna tora.</title>
        <authorList>
            <person name="Kang S.-H."/>
            <person name="Pandey R.P."/>
            <person name="Lee C.-M."/>
            <person name="Sim J.-S."/>
            <person name="Jeong J.-T."/>
            <person name="Choi B.-S."/>
            <person name="Jung M."/>
            <person name="Ginzburg D."/>
            <person name="Zhao K."/>
            <person name="Won S.Y."/>
            <person name="Oh T.-J."/>
            <person name="Yu Y."/>
            <person name="Kim N.-H."/>
            <person name="Lee O.R."/>
            <person name="Lee T.-H."/>
            <person name="Bashyal P."/>
            <person name="Kim T.-S."/>
            <person name="Lee W.-H."/>
            <person name="Kawkins C."/>
            <person name="Kim C.-K."/>
            <person name="Kim J.S."/>
            <person name="Ahn B.O."/>
            <person name="Rhee S.Y."/>
            <person name="Sohng J.K."/>
        </authorList>
    </citation>
    <scope>NUCLEOTIDE SEQUENCE</scope>
    <source>
        <tissue evidence="1">Leaf</tissue>
    </source>
</reference>
<accession>A0A835CEE2</accession>
<organism evidence="1 2">
    <name type="scientific">Senna tora</name>
    <dbReference type="NCBI Taxonomy" id="362788"/>
    <lineage>
        <taxon>Eukaryota</taxon>
        <taxon>Viridiplantae</taxon>
        <taxon>Streptophyta</taxon>
        <taxon>Embryophyta</taxon>
        <taxon>Tracheophyta</taxon>
        <taxon>Spermatophyta</taxon>
        <taxon>Magnoliopsida</taxon>
        <taxon>eudicotyledons</taxon>
        <taxon>Gunneridae</taxon>
        <taxon>Pentapetalae</taxon>
        <taxon>rosids</taxon>
        <taxon>fabids</taxon>
        <taxon>Fabales</taxon>
        <taxon>Fabaceae</taxon>
        <taxon>Caesalpinioideae</taxon>
        <taxon>Cassia clade</taxon>
        <taxon>Senna</taxon>
    </lineage>
</organism>
<comment type="caution">
    <text evidence="1">The sequence shown here is derived from an EMBL/GenBank/DDBJ whole genome shotgun (WGS) entry which is preliminary data.</text>
</comment>
<dbReference type="GO" id="GO:0016301">
    <property type="term" value="F:kinase activity"/>
    <property type="evidence" value="ECO:0007669"/>
    <property type="project" value="UniProtKB-KW"/>
</dbReference>
<evidence type="ECO:0000313" key="1">
    <source>
        <dbReference type="EMBL" id="KAF7838366.1"/>
    </source>
</evidence>
<protein>
    <submittedName>
        <fullName evidence="1">Serine/threonine-protein kinase WNK8-like</fullName>
    </submittedName>
</protein>
<keyword evidence="1" id="KW-0418">Kinase</keyword>
<dbReference type="EMBL" id="JAAIUW010000003">
    <property type="protein sequence ID" value="KAF7838366.1"/>
    <property type="molecule type" value="Genomic_DNA"/>
</dbReference>